<organism evidence="3 4">
    <name type="scientific">Steinernema carpocapsae</name>
    <name type="common">Entomopathogenic nematode</name>
    <dbReference type="NCBI Taxonomy" id="34508"/>
    <lineage>
        <taxon>Eukaryota</taxon>
        <taxon>Metazoa</taxon>
        <taxon>Ecdysozoa</taxon>
        <taxon>Nematoda</taxon>
        <taxon>Chromadorea</taxon>
        <taxon>Rhabditida</taxon>
        <taxon>Tylenchina</taxon>
        <taxon>Panagrolaimomorpha</taxon>
        <taxon>Strongyloidoidea</taxon>
        <taxon>Steinernematidae</taxon>
        <taxon>Steinernema</taxon>
    </lineage>
</organism>
<reference evidence="3 4" key="1">
    <citation type="journal article" date="2015" name="Genome Biol.">
        <title>Comparative genomics of Steinernema reveals deeply conserved gene regulatory networks.</title>
        <authorList>
            <person name="Dillman A.R."/>
            <person name="Macchietto M."/>
            <person name="Porter C.F."/>
            <person name="Rogers A."/>
            <person name="Williams B."/>
            <person name="Antoshechkin I."/>
            <person name="Lee M.M."/>
            <person name="Goodwin Z."/>
            <person name="Lu X."/>
            <person name="Lewis E.E."/>
            <person name="Goodrich-Blair H."/>
            <person name="Stock S.P."/>
            <person name="Adams B.J."/>
            <person name="Sternberg P.W."/>
            <person name="Mortazavi A."/>
        </authorList>
    </citation>
    <scope>NUCLEOTIDE SEQUENCE [LARGE SCALE GENOMIC DNA]</scope>
    <source>
        <strain evidence="3 4">ALL</strain>
    </source>
</reference>
<feature type="region of interest" description="Disordered" evidence="1">
    <location>
        <begin position="33"/>
        <end position="53"/>
    </location>
</feature>
<dbReference type="Proteomes" id="UP000298663">
    <property type="component" value="Chromosome X"/>
</dbReference>
<dbReference type="EMBL" id="AZBU02000001">
    <property type="protein sequence ID" value="TMS33601.1"/>
    <property type="molecule type" value="Genomic_DNA"/>
</dbReference>
<evidence type="ECO:0000256" key="2">
    <source>
        <dbReference type="SAM" id="Phobius"/>
    </source>
</evidence>
<keyword evidence="2" id="KW-1133">Transmembrane helix</keyword>
<evidence type="ECO:0000256" key="1">
    <source>
        <dbReference type="SAM" id="MobiDB-lite"/>
    </source>
</evidence>
<protein>
    <submittedName>
        <fullName evidence="3">Uncharacterized protein</fullName>
    </submittedName>
</protein>
<dbReference type="AlphaFoldDB" id="A0A4U8ULF6"/>
<keyword evidence="2" id="KW-0812">Transmembrane</keyword>
<keyword evidence="4" id="KW-1185">Reference proteome</keyword>
<dbReference type="EMBL" id="CM016762">
    <property type="protein sequence ID" value="TMS33601.1"/>
    <property type="molecule type" value="Genomic_DNA"/>
</dbReference>
<name>A0A4U8ULF6_STECR</name>
<comment type="caution">
    <text evidence="3">The sequence shown here is derived from an EMBL/GenBank/DDBJ whole genome shotgun (WGS) entry which is preliminary data.</text>
</comment>
<keyword evidence="2" id="KW-0472">Membrane</keyword>
<evidence type="ECO:0000313" key="3">
    <source>
        <dbReference type="EMBL" id="TMS33601.1"/>
    </source>
</evidence>
<gene>
    <name evidence="3" type="ORF">L596_001323</name>
</gene>
<reference evidence="3 4" key="2">
    <citation type="journal article" date="2019" name="G3 (Bethesda)">
        <title>Hybrid Assembly of the Genome of the Entomopathogenic Nematode Steinernema carpocapsae Identifies the X-Chromosome.</title>
        <authorList>
            <person name="Serra L."/>
            <person name="Macchietto M."/>
            <person name="Macias-Munoz A."/>
            <person name="McGill C.J."/>
            <person name="Rodriguez I.M."/>
            <person name="Rodriguez B."/>
            <person name="Murad R."/>
            <person name="Mortazavi A."/>
        </authorList>
    </citation>
    <scope>NUCLEOTIDE SEQUENCE [LARGE SCALE GENOMIC DNA]</scope>
    <source>
        <strain evidence="3 4">ALL</strain>
    </source>
</reference>
<sequence length="132" mass="14675">MSMYTSFWRSPGIAKLSCPTMSMYERKAPSRWNVREAQEANGKGPGTSRERPTASRCCRRLSLNTTVQTRVAVDVAVAVAVAVAVTIVAHLGPGCAAKRAWKKIHFCVPRVNRFEAFSKLNSGYHLARFKLF</sequence>
<evidence type="ECO:0000313" key="4">
    <source>
        <dbReference type="Proteomes" id="UP000298663"/>
    </source>
</evidence>
<accession>A0A4U8ULF6</accession>
<feature type="transmembrane region" description="Helical" evidence="2">
    <location>
        <begin position="71"/>
        <end position="92"/>
    </location>
</feature>
<proteinExistence type="predicted"/>